<evidence type="ECO:0000256" key="3">
    <source>
        <dbReference type="ARBA" id="ARBA00022729"/>
    </source>
</evidence>
<evidence type="ECO:0000256" key="5">
    <source>
        <dbReference type="SAM" id="MobiDB-lite"/>
    </source>
</evidence>
<feature type="region of interest" description="Disordered" evidence="5">
    <location>
        <begin position="145"/>
        <end position="165"/>
    </location>
</feature>
<dbReference type="Gene3D" id="1.20.120.1490">
    <property type="match status" value="1"/>
</dbReference>
<dbReference type="GO" id="GO:0051082">
    <property type="term" value="F:unfolded protein binding"/>
    <property type="evidence" value="ECO:0007669"/>
    <property type="project" value="TreeGrafter"/>
</dbReference>
<dbReference type="PIRSF" id="PIRSF034445">
    <property type="entry name" value="CpxP_Spy"/>
    <property type="match status" value="1"/>
</dbReference>
<comment type="similarity">
    <text evidence="2">Belongs to the CpxP/Spy family.</text>
</comment>
<dbReference type="RefSeq" id="WP_024913997.1">
    <property type="nucleotide sequence ID" value="NZ_CP007044.2"/>
</dbReference>
<evidence type="ECO:0000256" key="1">
    <source>
        <dbReference type="ARBA" id="ARBA00004418"/>
    </source>
</evidence>
<gene>
    <name evidence="7" type="primary">cpxP</name>
    <name evidence="7" type="ORF">Z042_11335</name>
</gene>
<evidence type="ECO:0000313" key="7">
    <source>
        <dbReference type="EMBL" id="AHG20151.1"/>
    </source>
</evidence>
<dbReference type="eggNOG" id="COG3678">
    <property type="taxonomic scope" value="Bacteria"/>
</dbReference>
<name>W0L8T3_9GAMM</name>
<dbReference type="CDD" id="cd09916">
    <property type="entry name" value="CpxP_like"/>
    <property type="match status" value="1"/>
</dbReference>
<feature type="signal peptide" evidence="6">
    <location>
        <begin position="1"/>
        <end position="22"/>
    </location>
</feature>
<accession>W0L8T3</accession>
<dbReference type="InterPro" id="IPR012899">
    <property type="entry name" value="LTXXQ"/>
</dbReference>
<evidence type="ECO:0000313" key="8">
    <source>
        <dbReference type="Proteomes" id="UP000019030"/>
    </source>
</evidence>
<dbReference type="PANTHER" id="PTHR38102:SF2">
    <property type="entry name" value="PERIPLASMIC PROTEIN CPXP"/>
    <property type="match status" value="1"/>
</dbReference>
<dbReference type="InterPro" id="IPR052211">
    <property type="entry name" value="Cpx_auxiliary_protein"/>
</dbReference>
<comment type="subcellular location">
    <subcellularLocation>
        <location evidence="1">Periplasm</location>
    </subcellularLocation>
</comment>
<sequence>MRKLLAIVMASILAIGSAAAFATDTTPETAQPPANHSTVIKMPGQYHMFDGVNLTEQQRQQMRDLMRQARNDVPSINVAEMEAMHNLLIADKFDEAAVYAQAEKMAQAQIKRQVEMARVRNQMYNLLTPEQKSVLNQKHQQRMQQVEQQISGLQQTSAQKLSTTE</sequence>
<reference evidence="7 8" key="1">
    <citation type="submission" date="2014-01" db="EMBL/GenBank/DDBJ databases">
        <title>Isolation of Serratia multitudinisentens RB-25 from Ex-Landfill site.</title>
        <authorList>
            <person name="Robson E.H.J."/>
        </authorList>
    </citation>
    <scope>NUCLEOTIDE SEQUENCE [LARGE SCALE GENOMIC DNA]</scope>
    <source>
        <strain evidence="7 8">RB-25</strain>
    </source>
</reference>
<dbReference type="Proteomes" id="UP000019030">
    <property type="component" value="Chromosome"/>
</dbReference>
<protein>
    <submittedName>
        <fullName evidence="7">Periplasmic stress adaptor protein CpxP</fullName>
    </submittedName>
</protein>
<keyword evidence="4" id="KW-0574">Periplasm</keyword>
<dbReference type="PANTHER" id="PTHR38102">
    <property type="entry name" value="PERIPLASMIC CHAPERONE SPY"/>
    <property type="match status" value="1"/>
</dbReference>
<feature type="chain" id="PRO_5004792148" evidence="6">
    <location>
        <begin position="23"/>
        <end position="165"/>
    </location>
</feature>
<organism evidence="7 8">
    <name type="scientific">Chania multitudinisentens RB-25</name>
    <dbReference type="NCBI Taxonomy" id="1441930"/>
    <lineage>
        <taxon>Bacteria</taxon>
        <taxon>Pseudomonadati</taxon>
        <taxon>Pseudomonadota</taxon>
        <taxon>Gammaproteobacteria</taxon>
        <taxon>Enterobacterales</taxon>
        <taxon>Yersiniaceae</taxon>
        <taxon>Chania</taxon>
    </lineage>
</organism>
<dbReference type="KEGG" id="sfo:Z042_11335"/>
<dbReference type="NCBIfam" id="NF007687">
    <property type="entry name" value="PRK10363.1"/>
    <property type="match status" value="1"/>
</dbReference>
<dbReference type="Pfam" id="PF07813">
    <property type="entry name" value="LTXXQ"/>
    <property type="match status" value="1"/>
</dbReference>
<evidence type="ECO:0000256" key="6">
    <source>
        <dbReference type="SAM" id="SignalP"/>
    </source>
</evidence>
<reference evidence="7 8" key="2">
    <citation type="submission" date="2015-03" db="EMBL/GenBank/DDBJ databases">
        <authorList>
            <person name="Chan K.-G."/>
        </authorList>
    </citation>
    <scope>NUCLEOTIDE SEQUENCE [LARGE SCALE GENOMIC DNA]</scope>
    <source>
        <strain evidence="7 8">RB-25</strain>
    </source>
</reference>
<dbReference type="GO" id="GO:0030288">
    <property type="term" value="C:outer membrane-bounded periplasmic space"/>
    <property type="evidence" value="ECO:0007669"/>
    <property type="project" value="TreeGrafter"/>
</dbReference>
<dbReference type="STRING" id="1441930.Z042_11335"/>
<dbReference type="AlphaFoldDB" id="W0L8T3"/>
<keyword evidence="8" id="KW-1185">Reference proteome</keyword>
<dbReference type="EMBL" id="CP007044">
    <property type="protein sequence ID" value="AHG20151.1"/>
    <property type="molecule type" value="Genomic_DNA"/>
</dbReference>
<evidence type="ECO:0000256" key="4">
    <source>
        <dbReference type="ARBA" id="ARBA00022764"/>
    </source>
</evidence>
<proteinExistence type="inferred from homology"/>
<evidence type="ECO:0000256" key="2">
    <source>
        <dbReference type="ARBA" id="ARBA00008441"/>
    </source>
</evidence>
<dbReference type="PATRIC" id="fig|1441930.4.peg.2253"/>
<dbReference type="HOGENOM" id="CLU_124352_2_0_6"/>
<dbReference type="OrthoDB" id="6505017at2"/>
<keyword evidence="3 6" id="KW-0732">Signal</keyword>